<accession>A0A7G9LAF7</accession>
<dbReference type="AlphaFoldDB" id="A0A7G9LAF7"/>
<dbReference type="InterPro" id="IPR032710">
    <property type="entry name" value="NTF2-like_dom_sf"/>
</dbReference>
<evidence type="ECO:0008006" key="3">
    <source>
        <dbReference type="Google" id="ProtNLM"/>
    </source>
</evidence>
<organism evidence="1 2">
    <name type="scientific">Polaribacter pectinis</name>
    <dbReference type="NCBI Taxonomy" id="2738844"/>
    <lineage>
        <taxon>Bacteria</taxon>
        <taxon>Pseudomonadati</taxon>
        <taxon>Bacteroidota</taxon>
        <taxon>Flavobacteriia</taxon>
        <taxon>Flavobacteriales</taxon>
        <taxon>Flavobacteriaceae</taxon>
    </lineage>
</organism>
<evidence type="ECO:0000313" key="2">
    <source>
        <dbReference type="Proteomes" id="UP000515808"/>
    </source>
</evidence>
<sequence length="296" mass="34340">MKHLITLKNIVFIISITCLVSLIGCSKKVVYNAPSNLSVDYISELSNEKKIAYRFITSAKENYLVFDSILSPNFYSLDQSWKGDKKTFIQKRNSDSSFSKMKPVRIIQDDSLVAVHSRMLGDTLRFRWDILRFKEQKVQQHWSNVNDSIGLNPNKHSEIDGPTIPTQLEKTDINRALINKFIKENMIRKEGGAMKFFSFKKYIQHNRDVGDGLSGLLWAMVKMSFQGNTITFKHNYHVIAEGNFVLSATEGYVGKEKTTFFDFFRIENNKIIEHWDIIAPINEFLYFQPVEKIKNE</sequence>
<evidence type="ECO:0000313" key="1">
    <source>
        <dbReference type="EMBL" id="QNM85606.1"/>
    </source>
</evidence>
<dbReference type="PROSITE" id="PS51257">
    <property type="entry name" value="PROKAR_LIPOPROTEIN"/>
    <property type="match status" value="1"/>
</dbReference>
<dbReference type="EMBL" id="CP060695">
    <property type="protein sequence ID" value="QNM85606.1"/>
    <property type="molecule type" value="Genomic_DNA"/>
</dbReference>
<name>A0A7G9LAF7_9FLAO</name>
<dbReference type="Gene3D" id="3.10.450.50">
    <property type="match status" value="2"/>
</dbReference>
<reference evidence="1 2" key="1">
    <citation type="submission" date="2020-08" db="EMBL/GenBank/DDBJ databases">
        <title>Polaribacter sp. L12M9 isolated from gut of the Korean scallop.</title>
        <authorList>
            <person name="Jeong Y.S."/>
        </authorList>
    </citation>
    <scope>NUCLEOTIDE SEQUENCE [LARGE SCALE GENOMIC DNA]</scope>
    <source>
        <strain evidence="1 2">L12M9</strain>
    </source>
</reference>
<keyword evidence="2" id="KW-1185">Reference proteome</keyword>
<dbReference type="KEGG" id="ppec:H9W90_00335"/>
<proteinExistence type="predicted"/>
<gene>
    <name evidence="1" type="ORF">H9W90_00335</name>
</gene>
<dbReference type="Proteomes" id="UP000515808">
    <property type="component" value="Chromosome"/>
</dbReference>
<dbReference type="RefSeq" id="WP_187482508.1">
    <property type="nucleotide sequence ID" value="NZ_CP060695.1"/>
</dbReference>
<protein>
    <recommendedName>
        <fullName evidence="3">SnoaL-like domain-containing protein</fullName>
    </recommendedName>
</protein>
<dbReference type="SUPFAM" id="SSF54427">
    <property type="entry name" value="NTF2-like"/>
    <property type="match status" value="1"/>
</dbReference>